<dbReference type="OrthoDB" id="48903at2759"/>
<evidence type="ECO:0000259" key="11">
    <source>
        <dbReference type="PROSITE" id="PS50259"/>
    </source>
</evidence>
<feature type="region of interest" description="Disordered" evidence="9">
    <location>
        <begin position="613"/>
        <end position="670"/>
    </location>
</feature>
<keyword evidence="6" id="KW-0675">Receptor</keyword>
<reference evidence="12 13" key="1">
    <citation type="journal article" date="2015" name="Plant Cell">
        <title>Oil accumulation by the oleaginous diatom Fistulifera solaris as revealed by the genome and transcriptome.</title>
        <authorList>
            <person name="Tanaka T."/>
            <person name="Maeda Y."/>
            <person name="Veluchamy A."/>
            <person name="Tanaka M."/>
            <person name="Abida H."/>
            <person name="Marechal E."/>
            <person name="Bowler C."/>
            <person name="Muto M."/>
            <person name="Sunaga Y."/>
            <person name="Tanaka M."/>
            <person name="Yoshino T."/>
            <person name="Taniguchi T."/>
            <person name="Fukuda Y."/>
            <person name="Nemoto M."/>
            <person name="Matsumoto M."/>
            <person name="Wong P.S."/>
            <person name="Aburatani S."/>
            <person name="Fujibuchi W."/>
        </authorList>
    </citation>
    <scope>NUCLEOTIDE SEQUENCE [LARGE SCALE GENOMIC DNA]</scope>
    <source>
        <strain evidence="12 13">JPCC DA0580</strain>
    </source>
</reference>
<evidence type="ECO:0000256" key="2">
    <source>
        <dbReference type="ARBA" id="ARBA00022692"/>
    </source>
</evidence>
<dbReference type="GO" id="GO:0038039">
    <property type="term" value="C:G protein-coupled receptor heterodimeric complex"/>
    <property type="evidence" value="ECO:0007669"/>
    <property type="project" value="TreeGrafter"/>
</dbReference>
<dbReference type="PRINTS" id="PR00248">
    <property type="entry name" value="GPCRMGR"/>
</dbReference>
<organism evidence="12 13">
    <name type="scientific">Fistulifera solaris</name>
    <name type="common">Oleaginous diatom</name>
    <dbReference type="NCBI Taxonomy" id="1519565"/>
    <lineage>
        <taxon>Eukaryota</taxon>
        <taxon>Sar</taxon>
        <taxon>Stramenopiles</taxon>
        <taxon>Ochrophyta</taxon>
        <taxon>Bacillariophyta</taxon>
        <taxon>Bacillariophyceae</taxon>
        <taxon>Bacillariophycidae</taxon>
        <taxon>Naviculales</taxon>
        <taxon>Naviculaceae</taxon>
        <taxon>Fistulifera</taxon>
    </lineage>
</organism>
<feature type="transmembrane region" description="Helical" evidence="10">
    <location>
        <begin position="443"/>
        <end position="464"/>
    </location>
</feature>
<feature type="compositionally biased region" description="Basic and acidic residues" evidence="9">
    <location>
        <begin position="637"/>
        <end position="659"/>
    </location>
</feature>
<feature type="domain" description="G-protein coupled receptors family 3 profile" evidence="11">
    <location>
        <begin position="389"/>
        <end position="587"/>
    </location>
</feature>
<dbReference type="InterPro" id="IPR028082">
    <property type="entry name" value="Peripla_BP_I"/>
</dbReference>
<evidence type="ECO:0000313" key="13">
    <source>
        <dbReference type="Proteomes" id="UP000198406"/>
    </source>
</evidence>
<feature type="transmembrane region" description="Helical" evidence="10">
    <location>
        <begin position="322"/>
        <end position="346"/>
    </location>
</feature>
<dbReference type="InParanoid" id="A0A1Z5KK14"/>
<evidence type="ECO:0000256" key="3">
    <source>
        <dbReference type="ARBA" id="ARBA00022989"/>
    </source>
</evidence>
<evidence type="ECO:0000256" key="6">
    <source>
        <dbReference type="ARBA" id="ARBA00023170"/>
    </source>
</evidence>
<gene>
    <name evidence="12" type="ORF">FisN_2Hh399</name>
</gene>
<evidence type="ECO:0000313" key="12">
    <source>
        <dbReference type="EMBL" id="GAX26664.1"/>
    </source>
</evidence>
<dbReference type="GO" id="GO:0004965">
    <property type="term" value="F:G protein-coupled GABA receptor activity"/>
    <property type="evidence" value="ECO:0007669"/>
    <property type="project" value="InterPro"/>
</dbReference>
<keyword evidence="7" id="KW-0325">Glycoprotein</keyword>
<sequence length="670" mass="75601">MAIAITRSYGQQTADSNVSASTQQSSKPLKFGMISGGSSFFIPIGEGWLAACEKLGVECYYEAHNATLWPEQEGECDFRSYLADQWIAEKFDGIAFKGCGNWTIMTDVVNKIIDNGIPVVTFDHDVENTTRTAYIGTDQVFMGQTQARLLRQLRPDGGKYVVICRKDGRYEGFIQEISRYNNNKDKASWYQAFEFDRDDQNYTLEYEIGLEYGADVFIFQCQTPMKDENWTYFAADMRARNVTLIGVDGSDWQIDYLNKRSVDGLIGQLPFEIGSKSIQVLYDTVMQRKAQQEILSTNLVSYNLIPADLPPLNVDNNLIGNLVYIGYTCFALIAFSVFVCVAWTIQHRKDLVVRAAQPFFLFMVAGGVLILASALIPLTFDDNGEADSLTSRQAATICMSVPWLVFTGFTVAFSALFSKTWRINRLFFSKVRMARMQVTEKDVLAPFVVLLSSNMIVLVCWTAIDPLTYTRHENEGLDYWNRVISTYGVCKSDTALAFLSPLAAINLGVVAIACWQAYQARAIKSEFAEAKYIALAVFSLFQAFFTGVPVLIVVRNMPEAYYILLTMMVFILCMAILLLIFLPKIFIQRKYAGLSEEEQRKMLHDTIRKHGSSDFGYQPQRGHAQQSSSVRSPQPSDETKETIAGETGSDRYDEKDKFVHNSPIKRRNSL</sequence>
<dbReference type="AlphaFoldDB" id="A0A1Z5KK14"/>
<evidence type="ECO:0000256" key="4">
    <source>
        <dbReference type="ARBA" id="ARBA00023040"/>
    </source>
</evidence>
<keyword evidence="3 10" id="KW-1133">Transmembrane helix</keyword>
<dbReference type="PANTHER" id="PTHR10519">
    <property type="entry name" value="GABA-B RECEPTOR"/>
    <property type="match status" value="1"/>
</dbReference>
<dbReference type="EMBL" id="BDSP01000251">
    <property type="protein sequence ID" value="GAX26664.1"/>
    <property type="molecule type" value="Genomic_DNA"/>
</dbReference>
<evidence type="ECO:0000256" key="1">
    <source>
        <dbReference type="ARBA" id="ARBA00004141"/>
    </source>
</evidence>
<dbReference type="InterPro" id="IPR017978">
    <property type="entry name" value="GPCR_3_C"/>
</dbReference>
<dbReference type="PROSITE" id="PS50259">
    <property type="entry name" value="G_PROTEIN_RECEP_F3_4"/>
    <property type="match status" value="1"/>
</dbReference>
<accession>A0A1Z5KK14</accession>
<dbReference type="Proteomes" id="UP000198406">
    <property type="component" value="Unassembled WGS sequence"/>
</dbReference>
<evidence type="ECO:0000256" key="5">
    <source>
        <dbReference type="ARBA" id="ARBA00023136"/>
    </source>
</evidence>
<evidence type="ECO:0000256" key="9">
    <source>
        <dbReference type="SAM" id="MobiDB-lite"/>
    </source>
</evidence>
<feature type="compositionally biased region" description="Low complexity" evidence="9">
    <location>
        <begin position="625"/>
        <end position="636"/>
    </location>
</feature>
<keyword evidence="5 10" id="KW-0472">Membrane</keyword>
<evidence type="ECO:0000256" key="7">
    <source>
        <dbReference type="ARBA" id="ARBA00023180"/>
    </source>
</evidence>
<evidence type="ECO:0000256" key="8">
    <source>
        <dbReference type="ARBA" id="ARBA00023224"/>
    </source>
</evidence>
<comment type="caution">
    <text evidence="12">The sequence shown here is derived from an EMBL/GenBank/DDBJ whole genome shotgun (WGS) entry which is preliminary data.</text>
</comment>
<comment type="subcellular location">
    <subcellularLocation>
        <location evidence="1">Membrane</location>
        <topology evidence="1">Multi-pass membrane protein</topology>
    </subcellularLocation>
</comment>
<feature type="transmembrane region" description="Helical" evidence="10">
    <location>
        <begin position="495"/>
        <end position="518"/>
    </location>
</feature>
<evidence type="ECO:0000256" key="10">
    <source>
        <dbReference type="SAM" id="Phobius"/>
    </source>
</evidence>
<keyword evidence="4" id="KW-0297">G-protein coupled receptor</keyword>
<dbReference type="InterPro" id="IPR000337">
    <property type="entry name" value="GPCR_3"/>
</dbReference>
<protein>
    <recommendedName>
        <fullName evidence="11">G-protein coupled receptors family 3 profile domain-containing protein</fullName>
    </recommendedName>
</protein>
<keyword evidence="2 10" id="KW-0812">Transmembrane</keyword>
<feature type="transmembrane region" description="Helical" evidence="10">
    <location>
        <begin position="530"/>
        <end position="554"/>
    </location>
</feature>
<dbReference type="Gene3D" id="3.40.50.2300">
    <property type="match status" value="2"/>
</dbReference>
<dbReference type="SUPFAM" id="SSF53822">
    <property type="entry name" value="Periplasmic binding protein-like I"/>
    <property type="match status" value="1"/>
</dbReference>
<dbReference type="Pfam" id="PF13407">
    <property type="entry name" value="Peripla_BP_4"/>
    <property type="match status" value="1"/>
</dbReference>
<dbReference type="CDD" id="cd15047">
    <property type="entry name" value="7tmC_GABA-B-like"/>
    <property type="match status" value="1"/>
</dbReference>
<feature type="transmembrane region" description="Helical" evidence="10">
    <location>
        <begin position="560"/>
        <end position="582"/>
    </location>
</feature>
<feature type="transmembrane region" description="Helical" evidence="10">
    <location>
        <begin position="400"/>
        <end position="422"/>
    </location>
</feature>
<dbReference type="Pfam" id="PF00003">
    <property type="entry name" value="7tm_3"/>
    <property type="match status" value="1"/>
</dbReference>
<dbReference type="PANTHER" id="PTHR10519:SF20">
    <property type="entry name" value="G-PROTEIN COUPLED RECEPTOR 156-RELATED"/>
    <property type="match status" value="1"/>
</dbReference>
<dbReference type="InterPro" id="IPR002455">
    <property type="entry name" value="GPCR3_GABA-B"/>
</dbReference>
<name>A0A1Z5KK14_FISSO</name>
<keyword evidence="8" id="KW-0807">Transducer</keyword>
<keyword evidence="13" id="KW-1185">Reference proteome</keyword>
<proteinExistence type="predicted"/>
<feature type="transmembrane region" description="Helical" evidence="10">
    <location>
        <begin position="358"/>
        <end position="380"/>
    </location>
</feature>
<dbReference type="InterPro" id="IPR025997">
    <property type="entry name" value="SBP_2_dom"/>
</dbReference>